<dbReference type="EMBL" id="JAMKPW020000042">
    <property type="protein sequence ID" value="KAK8195996.1"/>
    <property type="molecule type" value="Genomic_DNA"/>
</dbReference>
<evidence type="ECO:0000313" key="1">
    <source>
        <dbReference type="EMBL" id="KAK8195996.1"/>
    </source>
</evidence>
<protein>
    <submittedName>
        <fullName evidence="1">Uncharacterized protein</fullName>
    </submittedName>
</protein>
<proteinExistence type="predicted"/>
<accession>A0ACC3S4W7</accession>
<reference evidence="1" key="1">
    <citation type="submission" date="2024-02" db="EMBL/GenBank/DDBJ databases">
        <title>Metagenome Assembled Genome of Zalaria obscura JY119.</title>
        <authorList>
            <person name="Vighnesh L."/>
            <person name="Jagadeeshwari U."/>
            <person name="Venkata Ramana C."/>
            <person name="Sasikala C."/>
        </authorList>
    </citation>
    <scope>NUCLEOTIDE SEQUENCE</scope>
    <source>
        <strain evidence="1">JY119</strain>
    </source>
</reference>
<organism evidence="1 2">
    <name type="scientific">Zalaria obscura</name>
    <dbReference type="NCBI Taxonomy" id="2024903"/>
    <lineage>
        <taxon>Eukaryota</taxon>
        <taxon>Fungi</taxon>
        <taxon>Dikarya</taxon>
        <taxon>Ascomycota</taxon>
        <taxon>Pezizomycotina</taxon>
        <taxon>Dothideomycetes</taxon>
        <taxon>Dothideomycetidae</taxon>
        <taxon>Dothideales</taxon>
        <taxon>Zalariaceae</taxon>
        <taxon>Zalaria</taxon>
    </lineage>
</organism>
<name>A0ACC3S4W7_9PEZI</name>
<sequence length="574" mass="60758">MSIQRSSSGVRTLRAMFENNEETNSQNTRGTSPNGDLSPMPNGDRRTSRVRASFVSVDPSGGMEIDPEQTKHAHEQRTSTADLRRESMSLDVNDDNAALERIRSTIDDEREERRESRIISETIPEAAIEQTPAATPAVEAKDYLAAGNLAHGKEVESPFEDDKPETPIKKDKDEGVANVSSRLKEMTLPDEDMPASNPDKPVSAVEEEPGNMLPADPKEDTTLSSEDARPVNTESAPVTSSEPQAPAEEPAAAAPKTPSKVASPFKTPTTPASALKRSPSKTTRSAQKPANLGHTPRQAQMSVSSPAPKTPTSTRKPATGSMTSPKASPKASPKVQQGSSSPQDSMRRASRGSLTGSTASSQAKIRPQISTSVPAENKPSARRTSSVQTRPKSPTRPVKVPSHLMAPTASSAAKQEGHHPAKANGHVAKPQPRQSLSNGASTKPAPRQSLASSTTRRTEPRTSTSRAPDEGFLARMMRPTASSASKVHDKADAHAPPRRTTSVLKSKANGKPQPGRTTKPGSSGSSTAAPKPAAVDTPNRKDAADAVETSTPKNGEDTESAAVETPAFNEGTIR</sequence>
<gene>
    <name evidence="1" type="ORF">M8818_007147</name>
</gene>
<evidence type="ECO:0000313" key="2">
    <source>
        <dbReference type="Proteomes" id="UP001320706"/>
    </source>
</evidence>
<dbReference type="Proteomes" id="UP001320706">
    <property type="component" value="Unassembled WGS sequence"/>
</dbReference>
<keyword evidence="2" id="KW-1185">Reference proteome</keyword>
<comment type="caution">
    <text evidence="1">The sequence shown here is derived from an EMBL/GenBank/DDBJ whole genome shotgun (WGS) entry which is preliminary data.</text>
</comment>